<keyword evidence="3" id="KW-1185">Reference proteome</keyword>
<dbReference type="EMBL" id="JBHSPU010000013">
    <property type="protein sequence ID" value="MFC5914493.1"/>
    <property type="molecule type" value="Genomic_DNA"/>
</dbReference>
<comment type="caution">
    <text evidence="2">The sequence shown here is derived from an EMBL/GenBank/DDBJ whole genome shotgun (WGS) entry which is preliminary data.</text>
</comment>
<sequence length="199" mass="20842">MSLVDVPDVFIGSTDDDHTFVVLNRPLRGARRMLIAAGFAARTVGGRTVYLLPPGTPEDANEKAGIAMYGLLAHTHDLVDLSRTTRWNPKGPAPGPDLRFAFTGPVLTATAATDEARSLLGRHGFGPSLDGTSYGLVTPVDELGLLSAVVRAEAHAHADGIGVRIDLGIPTPDAIPAPPRPASFPVPGSPAGPTRRRPH</sequence>
<name>A0ABW1GJR9_9ACTN</name>
<evidence type="ECO:0000313" key="3">
    <source>
        <dbReference type="Proteomes" id="UP001596200"/>
    </source>
</evidence>
<evidence type="ECO:0000256" key="1">
    <source>
        <dbReference type="SAM" id="MobiDB-lite"/>
    </source>
</evidence>
<evidence type="ECO:0000313" key="2">
    <source>
        <dbReference type="EMBL" id="MFC5914493.1"/>
    </source>
</evidence>
<accession>A0ABW1GJR9</accession>
<dbReference type="Proteomes" id="UP001596200">
    <property type="component" value="Unassembled WGS sequence"/>
</dbReference>
<reference evidence="3" key="1">
    <citation type="journal article" date="2019" name="Int. J. Syst. Evol. Microbiol.">
        <title>The Global Catalogue of Microorganisms (GCM) 10K type strain sequencing project: providing services to taxonomists for standard genome sequencing and annotation.</title>
        <authorList>
            <consortium name="The Broad Institute Genomics Platform"/>
            <consortium name="The Broad Institute Genome Sequencing Center for Infectious Disease"/>
            <person name="Wu L."/>
            <person name="Ma J."/>
        </authorList>
    </citation>
    <scope>NUCLEOTIDE SEQUENCE [LARGE SCALE GENOMIC DNA]</scope>
    <source>
        <strain evidence="3">JCM 4147</strain>
    </source>
</reference>
<organism evidence="2 3">
    <name type="scientific">Streptomyces pulveraceus</name>
    <dbReference type="NCBI Taxonomy" id="68258"/>
    <lineage>
        <taxon>Bacteria</taxon>
        <taxon>Bacillati</taxon>
        <taxon>Actinomycetota</taxon>
        <taxon>Actinomycetes</taxon>
        <taxon>Kitasatosporales</taxon>
        <taxon>Streptomycetaceae</taxon>
        <taxon>Streptomyces</taxon>
    </lineage>
</organism>
<proteinExistence type="predicted"/>
<gene>
    <name evidence="2" type="ORF">ACFP1B_13775</name>
</gene>
<feature type="compositionally biased region" description="Pro residues" evidence="1">
    <location>
        <begin position="173"/>
        <end position="190"/>
    </location>
</feature>
<dbReference type="RefSeq" id="WP_344514754.1">
    <property type="nucleotide sequence ID" value="NZ_BAAATU010000031.1"/>
</dbReference>
<feature type="region of interest" description="Disordered" evidence="1">
    <location>
        <begin position="173"/>
        <end position="199"/>
    </location>
</feature>
<protein>
    <submittedName>
        <fullName evidence="2">Uncharacterized protein</fullName>
    </submittedName>
</protein>